<reference evidence="1 2" key="1">
    <citation type="submission" date="2016-10" db="EMBL/GenBank/DDBJ databases">
        <authorList>
            <person name="de Groot N.N."/>
        </authorList>
    </citation>
    <scope>NUCLEOTIDE SEQUENCE [LARGE SCALE GENOMIC DNA]</scope>
    <source>
        <strain evidence="1 2">HL3</strain>
    </source>
</reference>
<name>A0A1I1UDK2_9GAMM</name>
<protein>
    <recommendedName>
        <fullName evidence="3">RND transporter</fullName>
    </recommendedName>
</protein>
<gene>
    <name evidence="1" type="ORF">SAMN05660831_02037</name>
</gene>
<organism evidence="1 2">
    <name type="scientific">Thiohalospira halophila DSM 15071</name>
    <dbReference type="NCBI Taxonomy" id="1123397"/>
    <lineage>
        <taxon>Bacteria</taxon>
        <taxon>Pseudomonadati</taxon>
        <taxon>Pseudomonadota</taxon>
        <taxon>Gammaproteobacteria</taxon>
        <taxon>Thiohalospirales</taxon>
        <taxon>Thiohalospiraceae</taxon>
        <taxon>Thiohalospira</taxon>
    </lineage>
</organism>
<sequence>MNWLDRQSLPLILLIALTLGLAPFIPEPHLWQKLKMLSAGELSRPLDIFDLVLHGAPWMLLAAKLGRMAGVATFHRG</sequence>
<accession>A0A1I1UDK2</accession>
<evidence type="ECO:0008006" key="3">
    <source>
        <dbReference type="Google" id="ProtNLM"/>
    </source>
</evidence>
<proteinExistence type="predicted"/>
<dbReference type="EMBL" id="FOMJ01000007">
    <property type="protein sequence ID" value="SFD66040.1"/>
    <property type="molecule type" value="Genomic_DNA"/>
</dbReference>
<dbReference type="STRING" id="1123397.SAMN05660831_02037"/>
<dbReference type="Proteomes" id="UP000198611">
    <property type="component" value="Unassembled WGS sequence"/>
</dbReference>
<evidence type="ECO:0000313" key="2">
    <source>
        <dbReference type="Proteomes" id="UP000198611"/>
    </source>
</evidence>
<dbReference type="RefSeq" id="WP_093428675.1">
    <property type="nucleotide sequence ID" value="NZ_FOMJ01000007.1"/>
</dbReference>
<dbReference type="AlphaFoldDB" id="A0A1I1UDK2"/>
<evidence type="ECO:0000313" key="1">
    <source>
        <dbReference type="EMBL" id="SFD66040.1"/>
    </source>
</evidence>
<keyword evidence="2" id="KW-1185">Reference proteome</keyword>
<dbReference type="OrthoDB" id="1467821at2"/>